<dbReference type="PANTHER" id="PTHR44688">
    <property type="entry name" value="DNA-BINDING TRANSCRIPTIONAL ACTIVATOR DEVR_DOSR"/>
    <property type="match status" value="1"/>
</dbReference>
<dbReference type="PRINTS" id="PR00038">
    <property type="entry name" value="HTHLUXR"/>
</dbReference>
<feature type="domain" description="HTH luxR-type" evidence="5">
    <location>
        <begin position="137"/>
        <end position="202"/>
    </location>
</feature>
<evidence type="ECO:0000259" key="6">
    <source>
        <dbReference type="PROSITE" id="PS50110"/>
    </source>
</evidence>
<dbReference type="InterPro" id="IPR001789">
    <property type="entry name" value="Sig_transdc_resp-reg_receiver"/>
</dbReference>
<dbReference type="PANTHER" id="PTHR44688:SF16">
    <property type="entry name" value="DNA-BINDING TRANSCRIPTIONAL ACTIVATOR DEVR_DOSR"/>
    <property type="match status" value="1"/>
</dbReference>
<evidence type="ECO:0000256" key="3">
    <source>
        <dbReference type="ARBA" id="ARBA00023163"/>
    </source>
</evidence>
<dbReference type="SMART" id="SM00448">
    <property type="entry name" value="REC"/>
    <property type="match status" value="1"/>
</dbReference>
<dbReference type="Pfam" id="PF00196">
    <property type="entry name" value="GerE"/>
    <property type="match status" value="1"/>
</dbReference>
<accession>A0A9D7E5E2</accession>
<dbReference type="GO" id="GO:0000160">
    <property type="term" value="P:phosphorelay signal transduction system"/>
    <property type="evidence" value="ECO:0007669"/>
    <property type="project" value="InterPro"/>
</dbReference>
<sequence>MTEHDLVCVVDDDEMVRMSVCMLIETLGVQARSYANCLQLMEDESSLKLAGCLVLDVRMPGISGLEMQERLESLRVDAPIIFISGHGDVPMVVRAMRGGALDFLQKPFDEQLLLDRVEQAIAISAKRRRERVKRATVEARLATLTPREKQVLEGIIAGRQNKVIAENLGISMKTVEQHRARIMEKMHAASLAELVRHVTELGRNE</sequence>
<reference evidence="7" key="1">
    <citation type="submission" date="2020-10" db="EMBL/GenBank/DDBJ databases">
        <title>Connecting structure to function with the recovery of over 1000 high-quality activated sludge metagenome-assembled genomes encoding full-length rRNA genes using long-read sequencing.</title>
        <authorList>
            <person name="Singleton C.M."/>
            <person name="Petriglieri F."/>
            <person name="Kristensen J.M."/>
            <person name="Kirkegaard R.H."/>
            <person name="Michaelsen T.Y."/>
            <person name="Andersen M.H."/>
            <person name="Karst S.M."/>
            <person name="Dueholm M.S."/>
            <person name="Nielsen P.H."/>
            <person name="Albertsen M."/>
        </authorList>
    </citation>
    <scope>NUCLEOTIDE SEQUENCE</scope>
    <source>
        <strain evidence="7">Bjer_18-Q3-R1-45_BAT3C.347</strain>
    </source>
</reference>
<protein>
    <submittedName>
        <fullName evidence="7">Response regulator transcription factor</fullName>
    </submittedName>
</protein>
<keyword evidence="2" id="KW-0238">DNA-binding</keyword>
<gene>
    <name evidence="7" type="ORF">IPH26_00580</name>
</gene>
<dbReference type="Pfam" id="PF00072">
    <property type="entry name" value="Response_reg"/>
    <property type="match status" value="1"/>
</dbReference>
<dbReference type="AlphaFoldDB" id="A0A9D7E5E2"/>
<dbReference type="Gene3D" id="3.40.50.2300">
    <property type="match status" value="1"/>
</dbReference>
<dbReference type="InterPro" id="IPR016032">
    <property type="entry name" value="Sig_transdc_resp-reg_C-effctor"/>
</dbReference>
<dbReference type="GO" id="GO:0006355">
    <property type="term" value="P:regulation of DNA-templated transcription"/>
    <property type="evidence" value="ECO:0007669"/>
    <property type="project" value="InterPro"/>
</dbReference>
<feature type="modified residue" description="4-aspartylphosphate" evidence="4">
    <location>
        <position position="56"/>
    </location>
</feature>
<dbReference type="SUPFAM" id="SSF46894">
    <property type="entry name" value="C-terminal effector domain of the bipartite response regulators"/>
    <property type="match status" value="1"/>
</dbReference>
<keyword evidence="4" id="KW-0597">Phosphoprotein</keyword>
<dbReference type="InterPro" id="IPR011006">
    <property type="entry name" value="CheY-like_superfamily"/>
</dbReference>
<dbReference type="InterPro" id="IPR000792">
    <property type="entry name" value="Tscrpt_reg_LuxR_C"/>
</dbReference>
<evidence type="ECO:0000313" key="7">
    <source>
        <dbReference type="EMBL" id="MBK6971507.1"/>
    </source>
</evidence>
<keyword evidence="3" id="KW-0804">Transcription</keyword>
<evidence type="ECO:0000259" key="5">
    <source>
        <dbReference type="PROSITE" id="PS50043"/>
    </source>
</evidence>
<dbReference type="CDD" id="cd06170">
    <property type="entry name" value="LuxR_C_like"/>
    <property type="match status" value="1"/>
</dbReference>
<dbReference type="GO" id="GO:0003677">
    <property type="term" value="F:DNA binding"/>
    <property type="evidence" value="ECO:0007669"/>
    <property type="project" value="UniProtKB-KW"/>
</dbReference>
<name>A0A9D7E5E2_9PROT</name>
<dbReference type="Gene3D" id="1.10.10.10">
    <property type="entry name" value="Winged helix-like DNA-binding domain superfamily/Winged helix DNA-binding domain"/>
    <property type="match status" value="1"/>
</dbReference>
<dbReference type="EMBL" id="JADJEV010000001">
    <property type="protein sequence ID" value="MBK6971507.1"/>
    <property type="molecule type" value="Genomic_DNA"/>
</dbReference>
<evidence type="ECO:0000256" key="1">
    <source>
        <dbReference type="ARBA" id="ARBA00023015"/>
    </source>
</evidence>
<dbReference type="PROSITE" id="PS00622">
    <property type="entry name" value="HTH_LUXR_1"/>
    <property type="match status" value="1"/>
</dbReference>
<dbReference type="InterPro" id="IPR036388">
    <property type="entry name" value="WH-like_DNA-bd_sf"/>
</dbReference>
<dbReference type="PROSITE" id="PS50043">
    <property type="entry name" value="HTH_LUXR_2"/>
    <property type="match status" value="1"/>
</dbReference>
<evidence type="ECO:0000256" key="4">
    <source>
        <dbReference type="PROSITE-ProRule" id="PRU00169"/>
    </source>
</evidence>
<dbReference type="SMART" id="SM00421">
    <property type="entry name" value="HTH_LUXR"/>
    <property type="match status" value="1"/>
</dbReference>
<comment type="caution">
    <text evidence="7">The sequence shown here is derived from an EMBL/GenBank/DDBJ whole genome shotgun (WGS) entry which is preliminary data.</text>
</comment>
<evidence type="ECO:0000256" key="2">
    <source>
        <dbReference type="ARBA" id="ARBA00023125"/>
    </source>
</evidence>
<dbReference type="Proteomes" id="UP000807785">
    <property type="component" value="Unassembled WGS sequence"/>
</dbReference>
<keyword evidence="1" id="KW-0805">Transcription regulation</keyword>
<evidence type="ECO:0000313" key="8">
    <source>
        <dbReference type="Proteomes" id="UP000807785"/>
    </source>
</evidence>
<dbReference type="PROSITE" id="PS50110">
    <property type="entry name" value="RESPONSE_REGULATORY"/>
    <property type="match status" value="1"/>
</dbReference>
<proteinExistence type="predicted"/>
<dbReference type="SUPFAM" id="SSF52172">
    <property type="entry name" value="CheY-like"/>
    <property type="match status" value="1"/>
</dbReference>
<feature type="domain" description="Response regulatory" evidence="6">
    <location>
        <begin position="6"/>
        <end position="121"/>
    </location>
</feature>
<organism evidence="7 8">
    <name type="scientific">Candidatus Methylophosphatis roskildensis</name>
    <dbReference type="NCBI Taxonomy" id="2899263"/>
    <lineage>
        <taxon>Bacteria</taxon>
        <taxon>Pseudomonadati</taxon>
        <taxon>Pseudomonadota</taxon>
        <taxon>Betaproteobacteria</taxon>
        <taxon>Nitrosomonadales</taxon>
        <taxon>Sterolibacteriaceae</taxon>
        <taxon>Candidatus Methylophosphatis</taxon>
    </lineage>
</organism>